<accession>A0AAN8P4G5</accession>
<reference evidence="2 3" key="1">
    <citation type="submission" date="2019-10" db="EMBL/GenBank/DDBJ databases">
        <authorList>
            <person name="Palmer J.M."/>
        </authorList>
    </citation>
    <scope>NUCLEOTIDE SEQUENCE [LARGE SCALE GENOMIC DNA]</scope>
    <source>
        <strain evidence="2 3">TWF506</strain>
    </source>
</reference>
<evidence type="ECO:0000256" key="1">
    <source>
        <dbReference type="SAM" id="MobiDB-lite"/>
    </source>
</evidence>
<evidence type="ECO:0000313" key="3">
    <source>
        <dbReference type="Proteomes" id="UP001307849"/>
    </source>
</evidence>
<proteinExistence type="predicted"/>
<gene>
    <name evidence="2" type="ORF">TWF506_006832</name>
</gene>
<sequence>MGDGEKNENENEGEKEEKEGEGEEKETKHPVLLELWHALQLFGDIVERVFNLILGDL</sequence>
<dbReference type="EMBL" id="JAVHJM010000003">
    <property type="protein sequence ID" value="KAK6516952.1"/>
    <property type="molecule type" value="Genomic_DNA"/>
</dbReference>
<evidence type="ECO:0000313" key="2">
    <source>
        <dbReference type="EMBL" id="KAK6516952.1"/>
    </source>
</evidence>
<dbReference type="Proteomes" id="UP001307849">
    <property type="component" value="Unassembled WGS sequence"/>
</dbReference>
<dbReference type="AlphaFoldDB" id="A0AAN8P4G5"/>
<organism evidence="2 3">
    <name type="scientific">Arthrobotrys conoides</name>
    <dbReference type="NCBI Taxonomy" id="74498"/>
    <lineage>
        <taxon>Eukaryota</taxon>
        <taxon>Fungi</taxon>
        <taxon>Dikarya</taxon>
        <taxon>Ascomycota</taxon>
        <taxon>Pezizomycotina</taxon>
        <taxon>Orbiliomycetes</taxon>
        <taxon>Orbiliales</taxon>
        <taxon>Orbiliaceae</taxon>
        <taxon>Arthrobotrys</taxon>
    </lineage>
</organism>
<keyword evidence="3" id="KW-1185">Reference proteome</keyword>
<feature type="region of interest" description="Disordered" evidence="1">
    <location>
        <begin position="1"/>
        <end position="28"/>
    </location>
</feature>
<feature type="compositionally biased region" description="Acidic residues" evidence="1">
    <location>
        <begin position="10"/>
        <end position="24"/>
    </location>
</feature>
<protein>
    <submittedName>
        <fullName evidence="2">Uncharacterized protein</fullName>
    </submittedName>
</protein>
<comment type="caution">
    <text evidence="2">The sequence shown here is derived from an EMBL/GenBank/DDBJ whole genome shotgun (WGS) entry which is preliminary data.</text>
</comment>
<name>A0AAN8P4G5_9PEZI</name>